<dbReference type="GO" id="GO:0048306">
    <property type="term" value="F:calcium-dependent protein binding"/>
    <property type="evidence" value="ECO:0007669"/>
    <property type="project" value="UniProtKB-ARBA"/>
</dbReference>
<organism evidence="7 8">
    <name type="scientific">Raphidocelis subcapitata</name>
    <dbReference type="NCBI Taxonomy" id="307507"/>
    <lineage>
        <taxon>Eukaryota</taxon>
        <taxon>Viridiplantae</taxon>
        <taxon>Chlorophyta</taxon>
        <taxon>core chlorophytes</taxon>
        <taxon>Chlorophyceae</taxon>
        <taxon>CS clade</taxon>
        <taxon>Sphaeropleales</taxon>
        <taxon>Selenastraceae</taxon>
        <taxon>Raphidocelis</taxon>
    </lineage>
</organism>
<evidence type="ECO:0000313" key="7">
    <source>
        <dbReference type="EMBL" id="GBF97054.1"/>
    </source>
</evidence>
<feature type="domain" description="EF-hand" evidence="6">
    <location>
        <begin position="70"/>
        <end position="105"/>
    </location>
</feature>
<sequence length="172" mass="19161">MSSSSDQQLRQWFDSIDTDKSGHLSAKELQRALALGNLEFTITDVDAMVRAFDTNGTRTLAFDEFQRLHNFLVNVQQSFHTFDKDRSGRLSTDEVNSALKQAGFALDAPAVAAMIEKFDPDNSKNLALDEYIRSCLFLQTAARSFAAFDPNKTGNVTLSFSQLCYVCSHISC</sequence>
<feature type="domain" description="EF-hand" evidence="6">
    <location>
        <begin position="4"/>
        <end position="39"/>
    </location>
</feature>
<name>A0A2V0PB14_9CHLO</name>
<dbReference type="InterPro" id="IPR002048">
    <property type="entry name" value="EF_hand_dom"/>
</dbReference>
<keyword evidence="5" id="KW-0106">Calcium</keyword>
<gene>
    <name evidence="7" type="ORF">Rsub_09527</name>
</gene>
<dbReference type="InterPro" id="IPR011992">
    <property type="entry name" value="EF-hand-dom_pair"/>
</dbReference>
<protein>
    <recommendedName>
        <fullName evidence="6">EF-hand domain-containing protein</fullName>
    </recommendedName>
</protein>
<reference evidence="7 8" key="1">
    <citation type="journal article" date="2018" name="Sci. Rep.">
        <title>Raphidocelis subcapitata (=Pseudokirchneriella subcapitata) provides an insight into genome evolution and environmental adaptations in the Sphaeropleales.</title>
        <authorList>
            <person name="Suzuki S."/>
            <person name="Yamaguchi H."/>
            <person name="Nakajima N."/>
            <person name="Kawachi M."/>
        </authorList>
    </citation>
    <scope>NUCLEOTIDE SEQUENCE [LARGE SCALE GENOMIC DNA]</scope>
    <source>
        <strain evidence="7 8">NIES-35</strain>
    </source>
</reference>
<evidence type="ECO:0000313" key="8">
    <source>
        <dbReference type="Proteomes" id="UP000247498"/>
    </source>
</evidence>
<evidence type="ECO:0000256" key="4">
    <source>
        <dbReference type="ARBA" id="ARBA00022737"/>
    </source>
</evidence>
<dbReference type="PANTHER" id="PTHR46212">
    <property type="entry name" value="PEFLIN"/>
    <property type="match status" value="1"/>
</dbReference>
<keyword evidence="3" id="KW-0479">Metal-binding</keyword>
<comment type="subcellular location">
    <subcellularLocation>
        <location evidence="1">Cytoplasm</location>
    </subcellularLocation>
</comment>
<accession>A0A2V0PB14</accession>
<keyword evidence="2" id="KW-0963">Cytoplasm</keyword>
<dbReference type="SMART" id="SM00054">
    <property type="entry name" value="EFh"/>
    <property type="match status" value="3"/>
</dbReference>
<keyword evidence="8" id="KW-1185">Reference proteome</keyword>
<keyword evidence="4" id="KW-0677">Repeat</keyword>
<evidence type="ECO:0000256" key="3">
    <source>
        <dbReference type="ARBA" id="ARBA00022723"/>
    </source>
</evidence>
<evidence type="ECO:0000256" key="5">
    <source>
        <dbReference type="ARBA" id="ARBA00022837"/>
    </source>
</evidence>
<dbReference type="PROSITE" id="PS00018">
    <property type="entry name" value="EF_HAND_1"/>
    <property type="match status" value="3"/>
</dbReference>
<dbReference type="GO" id="GO:0005509">
    <property type="term" value="F:calcium ion binding"/>
    <property type="evidence" value="ECO:0007669"/>
    <property type="project" value="InterPro"/>
</dbReference>
<dbReference type="PROSITE" id="PS50222">
    <property type="entry name" value="EF_HAND_2"/>
    <property type="match status" value="2"/>
</dbReference>
<dbReference type="SUPFAM" id="SSF47473">
    <property type="entry name" value="EF-hand"/>
    <property type="match status" value="1"/>
</dbReference>
<dbReference type="GO" id="GO:0005737">
    <property type="term" value="C:cytoplasm"/>
    <property type="evidence" value="ECO:0007669"/>
    <property type="project" value="UniProtKB-SubCell"/>
</dbReference>
<evidence type="ECO:0000256" key="1">
    <source>
        <dbReference type="ARBA" id="ARBA00004496"/>
    </source>
</evidence>
<evidence type="ECO:0000259" key="6">
    <source>
        <dbReference type="PROSITE" id="PS50222"/>
    </source>
</evidence>
<dbReference type="Gene3D" id="1.10.238.10">
    <property type="entry name" value="EF-hand"/>
    <property type="match status" value="1"/>
</dbReference>
<dbReference type="FunCoup" id="A0A2V0PB14">
    <property type="interactions" value="1521"/>
</dbReference>
<dbReference type="InterPro" id="IPR018247">
    <property type="entry name" value="EF_Hand_1_Ca_BS"/>
</dbReference>
<dbReference type="Proteomes" id="UP000247498">
    <property type="component" value="Unassembled WGS sequence"/>
</dbReference>
<dbReference type="EMBL" id="BDRX01000091">
    <property type="protein sequence ID" value="GBF97054.1"/>
    <property type="molecule type" value="Genomic_DNA"/>
</dbReference>
<dbReference type="OrthoDB" id="186625at2759"/>
<comment type="caution">
    <text evidence="7">The sequence shown here is derived from an EMBL/GenBank/DDBJ whole genome shotgun (WGS) entry which is preliminary data.</text>
</comment>
<evidence type="ECO:0000256" key="2">
    <source>
        <dbReference type="ARBA" id="ARBA00022490"/>
    </source>
</evidence>
<dbReference type="AlphaFoldDB" id="A0A2V0PB14"/>
<dbReference type="InterPro" id="IPR051426">
    <property type="entry name" value="Peflin/Sorcin_CaBP"/>
</dbReference>
<dbReference type="PANTHER" id="PTHR46212:SF3">
    <property type="entry name" value="GH27120P"/>
    <property type="match status" value="1"/>
</dbReference>
<dbReference type="Pfam" id="PF13499">
    <property type="entry name" value="EF-hand_7"/>
    <property type="match status" value="2"/>
</dbReference>
<dbReference type="STRING" id="307507.A0A2V0PB14"/>
<dbReference type="InParanoid" id="A0A2V0PB14"/>
<proteinExistence type="predicted"/>